<dbReference type="InterPro" id="IPR023170">
    <property type="entry name" value="HhH_base_excis_C"/>
</dbReference>
<proteinExistence type="inferred from homology"/>
<keyword evidence="14" id="KW-0255">Endonuclease</keyword>
<keyword evidence="15" id="KW-1185">Reference proteome</keyword>
<dbReference type="CDD" id="cd00056">
    <property type="entry name" value="ENDO3c"/>
    <property type="match status" value="1"/>
</dbReference>
<dbReference type="PANTHER" id="PTHR10359:SF18">
    <property type="entry name" value="ENDONUCLEASE III"/>
    <property type="match status" value="1"/>
</dbReference>
<keyword evidence="3 12" id="KW-0479">Metal-binding</keyword>
<dbReference type="InterPro" id="IPR004035">
    <property type="entry name" value="Endouclease-III_FeS-bd_BS"/>
</dbReference>
<gene>
    <name evidence="12 14" type="primary">nth</name>
    <name evidence="14" type="ORF">CRV10_00880</name>
</gene>
<feature type="binding site" evidence="12">
    <location>
        <position position="197"/>
    </location>
    <ligand>
        <name>[4Fe-4S] cluster</name>
        <dbReference type="ChEBI" id="CHEBI:49883"/>
    </ligand>
</feature>
<evidence type="ECO:0000256" key="10">
    <source>
        <dbReference type="ARBA" id="ARBA00023239"/>
    </source>
</evidence>
<accession>A0A2P5SWV0</accession>
<dbReference type="GO" id="GO:0003677">
    <property type="term" value="F:DNA binding"/>
    <property type="evidence" value="ECO:0007669"/>
    <property type="project" value="UniProtKB-UniRule"/>
</dbReference>
<dbReference type="FunFam" id="1.10.1670.10:FF:000001">
    <property type="entry name" value="Endonuclease III"/>
    <property type="match status" value="1"/>
</dbReference>
<dbReference type="InterPro" id="IPR003265">
    <property type="entry name" value="HhH-GPD_domain"/>
</dbReference>
<comment type="function">
    <text evidence="12">DNA repair enzyme that has both DNA N-glycosylase activity and AP-lyase activity. The DNA N-glycosylase activity releases various damaged pyrimidines from DNA by cleaving the N-glycosidic bond, leaving an AP (apurinic/apyrimidinic) site. The AP-lyase activity cleaves the phosphodiester bond 3' to the AP site by a beta-elimination, leaving a 3'-terminal unsaturated sugar and a product with a terminal 5'-phosphate.</text>
</comment>
<evidence type="ECO:0000313" key="15">
    <source>
        <dbReference type="Proteomes" id="UP000296144"/>
    </source>
</evidence>
<name>A0A2P5SWV0_9GAMM</name>
<keyword evidence="14" id="KW-0540">Nuclease</keyword>
<evidence type="ECO:0000256" key="3">
    <source>
        <dbReference type="ARBA" id="ARBA00022723"/>
    </source>
</evidence>
<comment type="caution">
    <text evidence="14">The sequence shown here is derived from an EMBL/GenBank/DDBJ whole genome shotgun (WGS) entry which is preliminary data.</text>
</comment>
<dbReference type="Proteomes" id="UP000296144">
    <property type="component" value="Unassembled WGS sequence"/>
</dbReference>
<comment type="similarity">
    <text evidence="1 12">Belongs to the Nth/MutY family.</text>
</comment>
<dbReference type="GO" id="GO:0019104">
    <property type="term" value="F:DNA N-glycosylase activity"/>
    <property type="evidence" value="ECO:0007669"/>
    <property type="project" value="UniProtKB-UniRule"/>
</dbReference>
<dbReference type="PROSITE" id="PS01155">
    <property type="entry name" value="ENDONUCLEASE_III_2"/>
    <property type="match status" value="1"/>
</dbReference>
<keyword evidence="11 12" id="KW-0326">Glycosidase</keyword>
<dbReference type="Pfam" id="PF00730">
    <property type="entry name" value="HhH-GPD"/>
    <property type="match status" value="1"/>
</dbReference>
<dbReference type="NCBIfam" id="TIGR01083">
    <property type="entry name" value="nth"/>
    <property type="match status" value="1"/>
</dbReference>
<keyword evidence="4 12" id="KW-0227">DNA damage</keyword>
<dbReference type="GO" id="GO:0051539">
    <property type="term" value="F:4 iron, 4 sulfur cluster binding"/>
    <property type="evidence" value="ECO:0007669"/>
    <property type="project" value="UniProtKB-UniRule"/>
</dbReference>
<evidence type="ECO:0000256" key="5">
    <source>
        <dbReference type="ARBA" id="ARBA00022801"/>
    </source>
</evidence>
<dbReference type="InterPro" id="IPR004036">
    <property type="entry name" value="Endonuclease-III-like_CS2"/>
</dbReference>
<evidence type="ECO:0000256" key="6">
    <source>
        <dbReference type="ARBA" id="ARBA00023004"/>
    </source>
</evidence>
<dbReference type="Gene3D" id="1.10.1670.10">
    <property type="entry name" value="Helix-hairpin-Helix base-excision DNA repair enzymes (C-terminal)"/>
    <property type="match status" value="1"/>
</dbReference>
<dbReference type="Pfam" id="PF00633">
    <property type="entry name" value="HHH"/>
    <property type="match status" value="1"/>
</dbReference>
<sequence length="217" mass="24888">MNQVMRVEILNRLKKINPNPVIELNFSSPFELLISTLLSAQATDNIVNKVTAKLYKKANTPKSLLKLGVSEIIKYIKPIGLYNIKSMNIIKICHILLERYDGKVPSNQMELETLPGVGKKTANIILNVIFNIPTIAVDTHVFRVCNRTGFASGKNVNQVENKLLKTVPKIFKKNCHIWMVLHGRYICKARNPRCDVCKIQDLCNYYEKNKYLYYAFI</sequence>
<dbReference type="GO" id="GO:0140078">
    <property type="term" value="F:class I DNA-(apurinic or apyrimidinic site) endonuclease activity"/>
    <property type="evidence" value="ECO:0007669"/>
    <property type="project" value="UniProtKB-EC"/>
</dbReference>
<dbReference type="InterPro" id="IPR000445">
    <property type="entry name" value="HhH_motif"/>
</dbReference>
<reference evidence="14 15" key="1">
    <citation type="journal article" date="2018" name="Genome Biol. Evol.">
        <title>Cladogenesis and Genomic Streamlining in Extracellular Endosymbionts of Tropical Stink Bugs.</title>
        <authorList>
            <person name="Otero-Bravo A."/>
            <person name="Goffredi S."/>
            <person name="Sabree Z.L."/>
        </authorList>
    </citation>
    <scope>NUCLEOTIDE SEQUENCE [LARGE SCALE GENOMIC DNA]</scope>
    <source>
        <strain evidence="14 15">SoEL</strain>
    </source>
</reference>
<dbReference type="InterPro" id="IPR005759">
    <property type="entry name" value="Nth"/>
</dbReference>
<dbReference type="SUPFAM" id="SSF48150">
    <property type="entry name" value="DNA-glycosylase"/>
    <property type="match status" value="1"/>
</dbReference>
<evidence type="ECO:0000256" key="1">
    <source>
        <dbReference type="ARBA" id="ARBA00008343"/>
    </source>
</evidence>
<dbReference type="RefSeq" id="WP_136129961.1">
    <property type="nucleotide sequence ID" value="NZ_PDKU01000001.1"/>
</dbReference>
<keyword evidence="8 12" id="KW-0238">DNA-binding</keyword>
<evidence type="ECO:0000256" key="12">
    <source>
        <dbReference type="HAMAP-Rule" id="MF_00942"/>
    </source>
</evidence>
<dbReference type="GO" id="GO:0006285">
    <property type="term" value="P:base-excision repair, AP site formation"/>
    <property type="evidence" value="ECO:0007669"/>
    <property type="project" value="TreeGrafter"/>
</dbReference>
<dbReference type="SMART" id="SM00525">
    <property type="entry name" value="FES"/>
    <property type="match status" value="1"/>
</dbReference>
<evidence type="ECO:0000256" key="11">
    <source>
        <dbReference type="ARBA" id="ARBA00023295"/>
    </source>
</evidence>
<dbReference type="AlphaFoldDB" id="A0A2P5SWV0"/>
<evidence type="ECO:0000256" key="9">
    <source>
        <dbReference type="ARBA" id="ARBA00023204"/>
    </source>
</evidence>
<dbReference type="EC" id="4.2.99.18" evidence="12"/>
<feature type="binding site" evidence="12">
    <location>
        <position position="187"/>
    </location>
    <ligand>
        <name>[4Fe-4S] cluster</name>
        <dbReference type="ChEBI" id="CHEBI:49883"/>
    </ligand>
</feature>
<comment type="cofactor">
    <cofactor evidence="12">
        <name>[4Fe-4S] cluster</name>
        <dbReference type="ChEBI" id="CHEBI:49883"/>
    </cofactor>
    <text evidence="12">Binds 1 [4Fe-4S] cluster.</text>
</comment>
<dbReference type="FunFam" id="1.10.340.30:FF:000001">
    <property type="entry name" value="Endonuclease III"/>
    <property type="match status" value="1"/>
</dbReference>
<evidence type="ECO:0000259" key="13">
    <source>
        <dbReference type="SMART" id="SM00478"/>
    </source>
</evidence>
<dbReference type="PROSITE" id="PS00764">
    <property type="entry name" value="ENDONUCLEASE_III_1"/>
    <property type="match status" value="1"/>
</dbReference>
<feature type="domain" description="HhH-GPD" evidence="13">
    <location>
        <begin position="38"/>
        <end position="185"/>
    </location>
</feature>
<dbReference type="InterPro" id="IPR003651">
    <property type="entry name" value="Endonuclease3_FeS-loop_motif"/>
</dbReference>
<evidence type="ECO:0000313" key="14">
    <source>
        <dbReference type="EMBL" id="PPI86796.1"/>
    </source>
</evidence>
<organism evidence="14 15">
    <name type="scientific">Candidatus Pantoea edessiphila</name>
    <dbReference type="NCBI Taxonomy" id="2044610"/>
    <lineage>
        <taxon>Bacteria</taxon>
        <taxon>Pseudomonadati</taxon>
        <taxon>Pseudomonadota</taxon>
        <taxon>Gammaproteobacteria</taxon>
        <taxon>Enterobacterales</taxon>
        <taxon>Erwiniaceae</taxon>
        <taxon>Pantoea</taxon>
    </lineage>
</organism>
<dbReference type="Gene3D" id="1.10.340.30">
    <property type="entry name" value="Hypothetical protein, domain 2"/>
    <property type="match status" value="1"/>
</dbReference>
<dbReference type="EMBL" id="PDKU01000001">
    <property type="protein sequence ID" value="PPI86796.1"/>
    <property type="molecule type" value="Genomic_DNA"/>
</dbReference>
<keyword evidence="5 12" id="KW-0378">Hydrolase</keyword>
<evidence type="ECO:0000256" key="2">
    <source>
        <dbReference type="ARBA" id="ARBA00022485"/>
    </source>
</evidence>
<evidence type="ECO:0000256" key="7">
    <source>
        <dbReference type="ARBA" id="ARBA00023014"/>
    </source>
</evidence>
<dbReference type="OrthoDB" id="9800977at2"/>
<comment type="catalytic activity">
    <reaction evidence="12">
        <text>2'-deoxyribonucleotide-(2'-deoxyribose 5'-phosphate)-2'-deoxyribonucleotide-DNA = a 3'-end 2'-deoxyribonucleotide-(2,3-dehydro-2,3-deoxyribose 5'-phosphate)-DNA + a 5'-end 5'-phospho-2'-deoxyribonucleoside-DNA + H(+)</text>
        <dbReference type="Rhea" id="RHEA:66592"/>
        <dbReference type="Rhea" id="RHEA-COMP:13180"/>
        <dbReference type="Rhea" id="RHEA-COMP:16897"/>
        <dbReference type="Rhea" id="RHEA-COMP:17067"/>
        <dbReference type="ChEBI" id="CHEBI:15378"/>
        <dbReference type="ChEBI" id="CHEBI:136412"/>
        <dbReference type="ChEBI" id="CHEBI:157695"/>
        <dbReference type="ChEBI" id="CHEBI:167181"/>
        <dbReference type="EC" id="4.2.99.18"/>
    </reaction>
</comment>
<protein>
    <recommendedName>
        <fullName evidence="12">Endonuclease III</fullName>
        <ecNumber evidence="12">4.2.99.18</ecNumber>
    </recommendedName>
    <alternativeName>
        <fullName evidence="12">DNA-(apurinic or apyrimidinic site) lyase</fullName>
    </alternativeName>
</protein>
<evidence type="ECO:0000256" key="8">
    <source>
        <dbReference type="ARBA" id="ARBA00023125"/>
    </source>
</evidence>
<dbReference type="PIRSF" id="PIRSF001435">
    <property type="entry name" value="Nth"/>
    <property type="match status" value="1"/>
</dbReference>
<keyword evidence="6 12" id="KW-0408">Iron</keyword>
<keyword evidence="7 12" id="KW-0411">Iron-sulfur</keyword>
<dbReference type="SMART" id="SM00478">
    <property type="entry name" value="ENDO3c"/>
    <property type="match status" value="1"/>
</dbReference>
<evidence type="ECO:0000256" key="4">
    <source>
        <dbReference type="ARBA" id="ARBA00022763"/>
    </source>
</evidence>
<dbReference type="HAMAP" id="MF_00942">
    <property type="entry name" value="Nth"/>
    <property type="match status" value="1"/>
</dbReference>
<dbReference type="Pfam" id="PF10576">
    <property type="entry name" value="EndIII_4Fe-2S"/>
    <property type="match status" value="1"/>
</dbReference>
<feature type="binding site" evidence="12">
    <location>
        <position position="203"/>
    </location>
    <ligand>
        <name>[4Fe-4S] cluster</name>
        <dbReference type="ChEBI" id="CHEBI:49883"/>
    </ligand>
</feature>
<keyword evidence="10 12" id="KW-0456">Lyase</keyword>
<dbReference type="PANTHER" id="PTHR10359">
    <property type="entry name" value="A/G-SPECIFIC ADENINE GLYCOSYLASE/ENDONUCLEASE III"/>
    <property type="match status" value="1"/>
</dbReference>
<keyword evidence="9 12" id="KW-0234">DNA repair</keyword>
<dbReference type="GO" id="GO:0046872">
    <property type="term" value="F:metal ion binding"/>
    <property type="evidence" value="ECO:0007669"/>
    <property type="project" value="UniProtKB-KW"/>
</dbReference>
<feature type="binding site" evidence="12">
    <location>
        <position position="194"/>
    </location>
    <ligand>
        <name>[4Fe-4S] cluster</name>
        <dbReference type="ChEBI" id="CHEBI:49883"/>
    </ligand>
</feature>
<keyword evidence="2 12" id="KW-0004">4Fe-4S</keyword>
<dbReference type="InterPro" id="IPR011257">
    <property type="entry name" value="DNA_glycosylase"/>
</dbReference>